<feature type="region of interest" description="Disordered" evidence="1">
    <location>
        <begin position="367"/>
        <end position="418"/>
    </location>
</feature>
<gene>
    <name evidence="2" type="ORF">HYPSUDRAFT_60589</name>
</gene>
<evidence type="ECO:0000313" key="2">
    <source>
        <dbReference type="EMBL" id="KJA29729.1"/>
    </source>
</evidence>
<dbReference type="AlphaFoldDB" id="A0A0D2PG42"/>
<keyword evidence="3" id="KW-1185">Reference proteome</keyword>
<evidence type="ECO:0000256" key="1">
    <source>
        <dbReference type="SAM" id="MobiDB-lite"/>
    </source>
</evidence>
<feature type="compositionally biased region" description="Polar residues" evidence="1">
    <location>
        <begin position="409"/>
        <end position="418"/>
    </location>
</feature>
<dbReference type="Proteomes" id="UP000054270">
    <property type="component" value="Unassembled WGS sequence"/>
</dbReference>
<sequence length="418" mass="46207">MGKWTANYTDDVLHAKLSNLVSGSIRRSAVEKETSISYENFVTDLETGDSFTASLVDILVKELADRRTRNSDNDRKLIGEHTIRSLRMLANSSRSFSQRIGHTHPRRGANRAEYFTSPMDLDEEDDEYEIMMDDPSIIEGARMNADLYDAYTPNVWPPSSSTRRITGSPSAAEDWAQLTLGTPDSETGAPRPWNPVSTITSSGLSRQASIRRQRSRVDFHEYAHRRRSNVRESVVGSRSDAPESVTEPREGLSTGSGTVRRFFPFHRPRRTNPPWTTLSDTLSQDSEEAGPMRFGSAPYFPDPTHGPWYQHTGADTLRTASPDADNRDDAESLPRAPRLRLAMTMRPAAQNTRSRYASPVAGNLIPIGPLPATSDPVESADTPAVPPSSPRPDQDAYIPSDEAVAYPTPGSTESENTA</sequence>
<feature type="region of interest" description="Disordered" evidence="1">
    <location>
        <begin position="182"/>
        <end position="212"/>
    </location>
</feature>
<feature type="region of interest" description="Disordered" evidence="1">
    <location>
        <begin position="228"/>
        <end position="278"/>
    </location>
</feature>
<feature type="region of interest" description="Disordered" evidence="1">
    <location>
        <begin position="303"/>
        <end position="336"/>
    </location>
</feature>
<reference evidence="3" key="1">
    <citation type="submission" date="2014-04" db="EMBL/GenBank/DDBJ databases">
        <title>Evolutionary Origins and Diversification of the Mycorrhizal Mutualists.</title>
        <authorList>
            <consortium name="DOE Joint Genome Institute"/>
            <consortium name="Mycorrhizal Genomics Consortium"/>
            <person name="Kohler A."/>
            <person name="Kuo A."/>
            <person name="Nagy L.G."/>
            <person name="Floudas D."/>
            <person name="Copeland A."/>
            <person name="Barry K.W."/>
            <person name="Cichocki N."/>
            <person name="Veneault-Fourrey C."/>
            <person name="LaButti K."/>
            <person name="Lindquist E.A."/>
            <person name="Lipzen A."/>
            <person name="Lundell T."/>
            <person name="Morin E."/>
            <person name="Murat C."/>
            <person name="Riley R."/>
            <person name="Ohm R."/>
            <person name="Sun H."/>
            <person name="Tunlid A."/>
            <person name="Henrissat B."/>
            <person name="Grigoriev I.V."/>
            <person name="Hibbett D.S."/>
            <person name="Martin F."/>
        </authorList>
    </citation>
    <scope>NUCLEOTIDE SEQUENCE [LARGE SCALE GENOMIC DNA]</scope>
    <source>
        <strain evidence="3">FD-334 SS-4</strain>
    </source>
</reference>
<organism evidence="2 3">
    <name type="scientific">Hypholoma sublateritium (strain FD-334 SS-4)</name>
    <dbReference type="NCBI Taxonomy" id="945553"/>
    <lineage>
        <taxon>Eukaryota</taxon>
        <taxon>Fungi</taxon>
        <taxon>Dikarya</taxon>
        <taxon>Basidiomycota</taxon>
        <taxon>Agaricomycotina</taxon>
        <taxon>Agaricomycetes</taxon>
        <taxon>Agaricomycetidae</taxon>
        <taxon>Agaricales</taxon>
        <taxon>Agaricineae</taxon>
        <taxon>Strophariaceae</taxon>
        <taxon>Hypholoma</taxon>
    </lineage>
</organism>
<accession>A0A0D2PG42</accession>
<dbReference type="STRING" id="945553.A0A0D2PG42"/>
<evidence type="ECO:0000313" key="3">
    <source>
        <dbReference type="Proteomes" id="UP000054270"/>
    </source>
</evidence>
<feature type="compositionally biased region" description="Polar residues" evidence="1">
    <location>
        <begin position="195"/>
        <end position="204"/>
    </location>
</feature>
<proteinExistence type="predicted"/>
<dbReference type="OrthoDB" id="3253137at2759"/>
<protein>
    <submittedName>
        <fullName evidence="2">Uncharacterized protein</fullName>
    </submittedName>
</protein>
<dbReference type="EMBL" id="KN817518">
    <property type="protein sequence ID" value="KJA29729.1"/>
    <property type="molecule type" value="Genomic_DNA"/>
</dbReference>
<name>A0A0D2PG42_HYPSF</name>